<evidence type="ECO:0000256" key="1">
    <source>
        <dbReference type="SAM" id="MobiDB-lite"/>
    </source>
</evidence>
<protein>
    <submittedName>
        <fullName evidence="2">Uncharacterized protein</fullName>
    </submittedName>
</protein>
<organism evidence="2 3">
    <name type="scientific">Angustibacter aerolatus</name>
    <dbReference type="NCBI Taxonomy" id="1162965"/>
    <lineage>
        <taxon>Bacteria</taxon>
        <taxon>Bacillati</taxon>
        <taxon>Actinomycetota</taxon>
        <taxon>Actinomycetes</taxon>
        <taxon>Kineosporiales</taxon>
        <taxon>Kineosporiaceae</taxon>
    </lineage>
</organism>
<dbReference type="EMBL" id="BSUZ01000001">
    <property type="protein sequence ID" value="GMA88893.1"/>
    <property type="molecule type" value="Genomic_DNA"/>
</dbReference>
<dbReference type="Gene3D" id="1.20.120.340">
    <property type="entry name" value="Flagellar protein FliS"/>
    <property type="match status" value="1"/>
</dbReference>
<comment type="caution">
    <text evidence="2">The sequence shown here is derived from an EMBL/GenBank/DDBJ whole genome shotgun (WGS) entry which is preliminary data.</text>
</comment>
<dbReference type="InterPro" id="IPR036584">
    <property type="entry name" value="FliS_sf"/>
</dbReference>
<dbReference type="Pfam" id="PF02561">
    <property type="entry name" value="FliS"/>
    <property type="match status" value="1"/>
</dbReference>
<proteinExistence type="predicted"/>
<name>A0ABQ6JND4_9ACTN</name>
<sequence length="149" mass="16401">MTFLPGHFAQSDVQQRAAARYSGDTVATASPAKLVVLLYDRLLLDLTRAQQAQEPRRPPPRERPACRTRRTSWPSLLSSLDTTKWDGAAGLSSIYTFLLAEPDPCQRVGRPAPHRRLHHRDPPPGGRVDAGRRAGSPPAPRAAPSPRWA</sequence>
<gene>
    <name evidence="2" type="ORF">GCM10025868_41430</name>
</gene>
<feature type="region of interest" description="Disordered" evidence="1">
    <location>
        <begin position="48"/>
        <end position="73"/>
    </location>
</feature>
<evidence type="ECO:0000313" key="2">
    <source>
        <dbReference type="EMBL" id="GMA88893.1"/>
    </source>
</evidence>
<dbReference type="InterPro" id="IPR003713">
    <property type="entry name" value="FliS"/>
</dbReference>
<feature type="region of interest" description="Disordered" evidence="1">
    <location>
        <begin position="105"/>
        <end position="149"/>
    </location>
</feature>
<dbReference type="SUPFAM" id="SSF101116">
    <property type="entry name" value="Flagellar export chaperone FliS"/>
    <property type="match status" value="1"/>
</dbReference>
<dbReference type="Proteomes" id="UP001157017">
    <property type="component" value="Unassembled WGS sequence"/>
</dbReference>
<feature type="compositionally biased region" description="Basic and acidic residues" evidence="1">
    <location>
        <begin position="54"/>
        <end position="65"/>
    </location>
</feature>
<reference evidence="3" key="1">
    <citation type="journal article" date="2019" name="Int. J. Syst. Evol. Microbiol.">
        <title>The Global Catalogue of Microorganisms (GCM) 10K type strain sequencing project: providing services to taxonomists for standard genome sequencing and annotation.</title>
        <authorList>
            <consortium name="The Broad Institute Genomics Platform"/>
            <consortium name="The Broad Institute Genome Sequencing Center for Infectious Disease"/>
            <person name="Wu L."/>
            <person name="Ma J."/>
        </authorList>
    </citation>
    <scope>NUCLEOTIDE SEQUENCE [LARGE SCALE GENOMIC DNA]</scope>
    <source>
        <strain evidence="3">NBRC 108730</strain>
    </source>
</reference>
<keyword evidence="3" id="KW-1185">Reference proteome</keyword>
<accession>A0ABQ6JND4</accession>
<evidence type="ECO:0000313" key="3">
    <source>
        <dbReference type="Proteomes" id="UP001157017"/>
    </source>
</evidence>